<evidence type="ECO:0000313" key="1">
    <source>
        <dbReference type="EMBL" id="MST74774.1"/>
    </source>
</evidence>
<protein>
    <recommendedName>
        <fullName evidence="3">Transglutaminase-like domain-containing protein</fullName>
    </recommendedName>
</protein>
<dbReference type="Proteomes" id="UP000474024">
    <property type="component" value="Unassembled WGS sequence"/>
</dbReference>
<accession>A0A6L5YQL3</accession>
<gene>
    <name evidence="1" type="ORF">FYJ75_06930</name>
</gene>
<organism evidence="1 2">
    <name type="scientific">Roseburia porci</name>
    <dbReference type="NCBI Taxonomy" id="2605790"/>
    <lineage>
        <taxon>Bacteria</taxon>
        <taxon>Bacillati</taxon>
        <taxon>Bacillota</taxon>
        <taxon>Clostridia</taxon>
        <taxon>Lachnospirales</taxon>
        <taxon>Lachnospiraceae</taxon>
        <taxon>Roseburia</taxon>
    </lineage>
</organism>
<dbReference type="EMBL" id="VUNI01000009">
    <property type="protein sequence ID" value="MST74774.1"/>
    <property type="molecule type" value="Genomic_DNA"/>
</dbReference>
<sequence>MTRLGIENIEIHEDDDSHFWNLVNIDGAWYHFDTTKGWGTERFLWTDAQMDAYEYDNGTYGVIRYNWDHSKYPATP</sequence>
<proteinExistence type="predicted"/>
<comment type="caution">
    <text evidence="1">The sequence shown here is derived from an EMBL/GenBank/DDBJ whole genome shotgun (WGS) entry which is preliminary data.</text>
</comment>
<name>A0A6L5YQL3_9FIRM</name>
<dbReference type="AlphaFoldDB" id="A0A6L5YQL3"/>
<evidence type="ECO:0008006" key="3">
    <source>
        <dbReference type="Google" id="ProtNLM"/>
    </source>
</evidence>
<evidence type="ECO:0000313" key="2">
    <source>
        <dbReference type="Proteomes" id="UP000474024"/>
    </source>
</evidence>
<keyword evidence="2" id="KW-1185">Reference proteome</keyword>
<reference evidence="1 2" key="1">
    <citation type="submission" date="2019-08" db="EMBL/GenBank/DDBJ databases">
        <title>In-depth cultivation of the pig gut microbiome towards novel bacterial diversity and tailored functional studies.</title>
        <authorList>
            <person name="Wylensek D."/>
            <person name="Hitch T.C.A."/>
            <person name="Clavel T."/>
        </authorList>
    </citation>
    <scope>NUCLEOTIDE SEQUENCE [LARGE SCALE GENOMIC DNA]</scope>
    <source>
        <strain evidence="1 2">MUC/MUC-530-WT-4D</strain>
    </source>
</reference>